<dbReference type="Pfam" id="PF01532">
    <property type="entry name" value="Glyco_hydro_47"/>
    <property type="match status" value="1"/>
</dbReference>
<accession>A0AAD9I8J6</accession>
<evidence type="ECO:0000256" key="3">
    <source>
        <dbReference type="ARBA" id="ARBA00007658"/>
    </source>
</evidence>
<evidence type="ECO:0000256" key="7">
    <source>
        <dbReference type="PIRSR" id="PIRSR601382-2"/>
    </source>
</evidence>
<dbReference type="GO" id="GO:0005975">
    <property type="term" value="P:carbohydrate metabolic process"/>
    <property type="evidence" value="ECO:0007669"/>
    <property type="project" value="InterPro"/>
</dbReference>
<feature type="active site" description="Proton donor" evidence="6">
    <location>
        <position position="231"/>
    </location>
</feature>
<dbReference type="PRINTS" id="PR00747">
    <property type="entry name" value="GLYHDRLASE47"/>
</dbReference>
<keyword evidence="4 8" id="KW-0378">Hydrolase</keyword>
<feature type="transmembrane region" description="Helical" evidence="9">
    <location>
        <begin position="45"/>
        <end position="63"/>
    </location>
</feature>
<dbReference type="InterPro" id="IPR012341">
    <property type="entry name" value="6hp_glycosidase-like_sf"/>
</dbReference>
<evidence type="ECO:0000256" key="6">
    <source>
        <dbReference type="PIRSR" id="PIRSR601382-1"/>
    </source>
</evidence>
<dbReference type="GO" id="GO:0005783">
    <property type="term" value="C:endoplasmic reticulum"/>
    <property type="evidence" value="ECO:0007669"/>
    <property type="project" value="TreeGrafter"/>
</dbReference>
<dbReference type="Proteomes" id="UP001217918">
    <property type="component" value="Unassembled WGS sequence"/>
</dbReference>
<dbReference type="FunFam" id="1.50.10.10:FF:000037">
    <property type="entry name" value="alpha-1,2-Mannosidase"/>
    <property type="match status" value="1"/>
</dbReference>
<organism evidence="10 11">
    <name type="scientific">Phyllachora maydis</name>
    <dbReference type="NCBI Taxonomy" id="1825666"/>
    <lineage>
        <taxon>Eukaryota</taxon>
        <taxon>Fungi</taxon>
        <taxon>Dikarya</taxon>
        <taxon>Ascomycota</taxon>
        <taxon>Pezizomycotina</taxon>
        <taxon>Sordariomycetes</taxon>
        <taxon>Sordariomycetidae</taxon>
        <taxon>Phyllachorales</taxon>
        <taxon>Phyllachoraceae</taxon>
        <taxon>Phyllachora</taxon>
    </lineage>
</organism>
<evidence type="ECO:0000256" key="5">
    <source>
        <dbReference type="ARBA" id="ARBA00023157"/>
    </source>
</evidence>
<dbReference type="InterPro" id="IPR001382">
    <property type="entry name" value="Glyco_hydro_47"/>
</dbReference>
<dbReference type="GO" id="GO:0005509">
    <property type="term" value="F:calcium ion binding"/>
    <property type="evidence" value="ECO:0007669"/>
    <property type="project" value="InterPro"/>
</dbReference>
<comment type="pathway">
    <text evidence="2">Protein modification; protein glycosylation.</text>
</comment>
<feature type="active site" description="Proton donor" evidence="6">
    <location>
        <position position="482"/>
    </location>
</feature>
<evidence type="ECO:0000256" key="4">
    <source>
        <dbReference type="ARBA" id="ARBA00022801"/>
    </source>
</evidence>
<keyword evidence="7" id="KW-0479">Metal-binding</keyword>
<feature type="active site" evidence="6">
    <location>
        <position position="367"/>
    </location>
</feature>
<dbReference type="PANTHER" id="PTHR11742:SF29">
    <property type="entry name" value="ALPHA-1,2-MANNOSIDASE"/>
    <property type="match status" value="1"/>
</dbReference>
<comment type="similarity">
    <text evidence="3 8">Belongs to the glycosyl hydrolase 47 family.</text>
</comment>
<keyword evidence="7" id="KW-0106">Calcium</keyword>
<dbReference type="PANTHER" id="PTHR11742">
    <property type="entry name" value="MANNOSYL-OLIGOSACCHARIDE ALPHA-1,2-MANNOSIDASE-RELATED"/>
    <property type="match status" value="1"/>
</dbReference>
<keyword evidence="8" id="KW-0326">Glycosidase</keyword>
<evidence type="ECO:0000313" key="10">
    <source>
        <dbReference type="EMBL" id="KAK2072610.1"/>
    </source>
</evidence>
<proteinExistence type="inferred from homology"/>
<dbReference type="EC" id="3.2.1.-" evidence="8"/>
<feature type="binding site" evidence="7">
    <location>
        <position position="621"/>
    </location>
    <ligand>
        <name>Ca(2+)</name>
        <dbReference type="ChEBI" id="CHEBI:29108"/>
    </ligand>
</feature>
<keyword evidence="9" id="KW-0472">Membrane</keyword>
<dbReference type="EMBL" id="JAQQPM010000006">
    <property type="protein sequence ID" value="KAK2072610.1"/>
    <property type="molecule type" value="Genomic_DNA"/>
</dbReference>
<keyword evidence="5" id="KW-1015">Disulfide bond</keyword>
<dbReference type="GO" id="GO:0004571">
    <property type="term" value="F:mannosyl-oligosaccharide 1,2-alpha-mannosidase activity"/>
    <property type="evidence" value="ECO:0007669"/>
    <property type="project" value="InterPro"/>
</dbReference>
<dbReference type="SUPFAM" id="SSF48225">
    <property type="entry name" value="Seven-hairpin glycosidases"/>
    <property type="match status" value="1"/>
</dbReference>
<evidence type="ECO:0000256" key="9">
    <source>
        <dbReference type="SAM" id="Phobius"/>
    </source>
</evidence>
<dbReference type="InterPro" id="IPR036026">
    <property type="entry name" value="Seven-hairpin_glycosidases"/>
</dbReference>
<dbReference type="GO" id="GO:0036503">
    <property type="term" value="P:ERAD pathway"/>
    <property type="evidence" value="ECO:0007669"/>
    <property type="project" value="UniProtKB-ARBA"/>
</dbReference>
<name>A0AAD9I8J6_9PEZI</name>
<comment type="cofactor">
    <cofactor evidence="1 7">
        <name>Ca(2+)</name>
        <dbReference type="ChEBI" id="CHEBI:29108"/>
    </cofactor>
</comment>
<protein>
    <recommendedName>
        <fullName evidence="8">alpha-1,2-Mannosidase</fullName>
        <ecNumber evidence="8">3.2.1.-</ecNumber>
    </recommendedName>
</protein>
<dbReference type="AlphaFoldDB" id="A0AAD9I8J6"/>
<reference evidence="10" key="1">
    <citation type="journal article" date="2023" name="Mol. Plant Microbe Interact.">
        <title>Elucidating the Obligate Nature and Biological Capacity of an Invasive Fungal Corn Pathogen.</title>
        <authorList>
            <person name="MacCready J.S."/>
            <person name="Roggenkamp E.M."/>
            <person name="Gdanetz K."/>
            <person name="Chilvers M.I."/>
        </authorList>
    </citation>
    <scope>NUCLEOTIDE SEQUENCE</scope>
    <source>
        <strain evidence="10">PM02</strain>
    </source>
</reference>
<dbReference type="InterPro" id="IPR050749">
    <property type="entry name" value="Glycosyl_Hydrolase_47"/>
</dbReference>
<dbReference type="Gene3D" id="1.50.10.10">
    <property type="match status" value="1"/>
</dbReference>
<keyword evidence="9" id="KW-0812">Transmembrane</keyword>
<sequence length="639" mass="72219">MGNHHLHGRLQEPFLGPLHGSSLSWGQLGRRLAIRRHLRNARARVLAPLVLLLFTVYFYFPWLDEQPSELEWLQRTMNGPRGISFEPWSSSVPSRVRSNSSFDWSTVQLAHPDESIHPLPGGQPQRLPRIQHRFGAESPAAARIREARRDEVRDAFKRAWRSYRIFAWKKDVLLPISAGSQDQFSGWAATLVDSLDTLWIMGLRDDFDEAVAAVAEIDFGQSSNPRLNMFETTIRYLGGLLAAYDLSGRDILLAKAVELGELLYSGFNTENRMPVDFVDLNEAKKGTGLQVEDAVVSASPGSLTMEMTRLSQLTGNPKYYSAAKRVMDVFQAGQEHTGLPGMWPMMVSMAEQDVNLGQAYTLGGSADSLYEYLPKMHALMGGLEPRYRDMSKAFMETADRHLFFRPMLPGEDDVLMSGNVDVDASGPQPVDPESEHLTCFIGGLWALAGRLFDEPRYVELGAKLTRGHIYTYRAMPTGMGPERFNMAKCASRASCPWSEETWEAERAKRVEWKEHLPKGFTTAKDPRYILRPEAIESVFVLYRVTGQQEFQDAAWDMWAAVSNGTQTAWANAEVMDVTRAEGTAQKRDFMESFWLAETLKYYYLAFSPPEVISLDDFVLNTEAHPFRRPKGPMQSRPPR</sequence>
<evidence type="ECO:0000256" key="8">
    <source>
        <dbReference type="RuleBase" id="RU361193"/>
    </source>
</evidence>
<dbReference type="GO" id="GO:0016020">
    <property type="term" value="C:membrane"/>
    <property type="evidence" value="ECO:0007669"/>
    <property type="project" value="InterPro"/>
</dbReference>
<evidence type="ECO:0000256" key="1">
    <source>
        <dbReference type="ARBA" id="ARBA00001913"/>
    </source>
</evidence>
<comment type="caution">
    <text evidence="10">The sequence shown here is derived from an EMBL/GenBank/DDBJ whole genome shotgun (WGS) entry which is preliminary data.</text>
</comment>
<gene>
    <name evidence="10" type="ORF">P8C59_006952</name>
</gene>
<keyword evidence="11" id="KW-1185">Reference proteome</keyword>
<evidence type="ECO:0000313" key="11">
    <source>
        <dbReference type="Proteomes" id="UP001217918"/>
    </source>
</evidence>
<feature type="active site" evidence="6">
    <location>
        <position position="533"/>
    </location>
</feature>
<evidence type="ECO:0000256" key="2">
    <source>
        <dbReference type="ARBA" id="ARBA00004922"/>
    </source>
</evidence>
<keyword evidence="9" id="KW-1133">Transmembrane helix</keyword>